<dbReference type="RefSeq" id="WP_054343516.1">
    <property type="nucleotide sequence ID" value="NZ_FTOE01000011.1"/>
</dbReference>
<accession>A0A1N7NTW5</accession>
<dbReference type="OrthoDB" id="9806482at2"/>
<dbReference type="InterPro" id="IPR003595">
    <property type="entry name" value="Tyr_Pase_cat"/>
</dbReference>
<evidence type="ECO:0000313" key="3">
    <source>
        <dbReference type="EMBL" id="SIT01803.1"/>
    </source>
</evidence>
<proteinExistence type="predicted"/>
<keyword evidence="1" id="KW-0378">Hydrolase</keyword>
<dbReference type="EMBL" id="FTOE01000011">
    <property type="protein sequence ID" value="SIT01803.1"/>
    <property type="molecule type" value="Genomic_DNA"/>
</dbReference>
<dbReference type="InterPro" id="IPR057023">
    <property type="entry name" value="PTP-SAK"/>
</dbReference>
<protein>
    <submittedName>
        <fullName evidence="3">Dual specificity phosphatase, catalytic domain</fullName>
    </submittedName>
</protein>
<name>A0A1N7NTW5_9GAMM</name>
<dbReference type="SUPFAM" id="SSF52799">
    <property type="entry name" value="(Phosphotyrosine protein) phosphatases II"/>
    <property type="match status" value="1"/>
</dbReference>
<dbReference type="GO" id="GO:0016791">
    <property type="term" value="F:phosphatase activity"/>
    <property type="evidence" value="ECO:0007669"/>
    <property type="project" value="UniProtKB-ARBA"/>
</dbReference>
<evidence type="ECO:0000259" key="2">
    <source>
        <dbReference type="PROSITE" id="PS50056"/>
    </source>
</evidence>
<reference evidence="4" key="1">
    <citation type="submission" date="2017-01" db="EMBL/GenBank/DDBJ databases">
        <authorList>
            <person name="Varghese N."/>
            <person name="Submissions S."/>
        </authorList>
    </citation>
    <scope>NUCLEOTIDE SEQUENCE [LARGE SCALE GENOMIC DNA]</scope>
    <source>
        <strain evidence="4">DSM 22306</strain>
    </source>
</reference>
<feature type="domain" description="Tyrosine specific protein phosphatases" evidence="2">
    <location>
        <begin position="85"/>
        <end position="156"/>
    </location>
</feature>
<dbReference type="InterPro" id="IPR016130">
    <property type="entry name" value="Tyr_Pase_AS"/>
</dbReference>
<dbReference type="InterPro" id="IPR029021">
    <property type="entry name" value="Prot-tyrosine_phosphatase-like"/>
</dbReference>
<dbReference type="PROSITE" id="PS50056">
    <property type="entry name" value="TYR_PHOSPHATASE_2"/>
    <property type="match status" value="1"/>
</dbReference>
<dbReference type="Gene3D" id="3.90.190.10">
    <property type="entry name" value="Protein tyrosine phosphatase superfamily"/>
    <property type="match status" value="1"/>
</dbReference>
<dbReference type="Proteomes" id="UP000185999">
    <property type="component" value="Unassembled WGS sequence"/>
</dbReference>
<dbReference type="CDD" id="cd14505">
    <property type="entry name" value="CDKN3-like"/>
    <property type="match status" value="1"/>
</dbReference>
<dbReference type="InterPro" id="IPR050561">
    <property type="entry name" value="PTP"/>
</dbReference>
<dbReference type="PROSITE" id="PS00383">
    <property type="entry name" value="TYR_PHOSPHATASE_1"/>
    <property type="match status" value="1"/>
</dbReference>
<evidence type="ECO:0000256" key="1">
    <source>
        <dbReference type="ARBA" id="ARBA00022801"/>
    </source>
</evidence>
<dbReference type="PANTHER" id="PTHR23339">
    <property type="entry name" value="TYROSINE SPECIFIC PROTEIN PHOSPHATASE AND DUAL SPECIFICITY PROTEIN PHOSPHATASE"/>
    <property type="match status" value="1"/>
</dbReference>
<keyword evidence="4" id="KW-1185">Reference proteome</keyword>
<gene>
    <name evidence="3" type="ORF">SAMN05421760_11134</name>
</gene>
<dbReference type="InterPro" id="IPR000387">
    <property type="entry name" value="Tyr_Pase_dom"/>
</dbReference>
<dbReference type="Pfam" id="PF22784">
    <property type="entry name" value="PTP-SAK"/>
    <property type="match status" value="1"/>
</dbReference>
<dbReference type="STRING" id="619304.SAMN05421760_11134"/>
<evidence type="ECO:0000313" key="4">
    <source>
        <dbReference type="Proteomes" id="UP000185999"/>
    </source>
</evidence>
<organism evidence="3 4">
    <name type="scientific">Neptunomonas antarctica</name>
    <dbReference type="NCBI Taxonomy" id="619304"/>
    <lineage>
        <taxon>Bacteria</taxon>
        <taxon>Pseudomonadati</taxon>
        <taxon>Pseudomonadota</taxon>
        <taxon>Gammaproteobacteria</taxon>
        <taxon>Oceanospirillales</taxon>
        <taxon>Oceanospirillaceae</taxon>
        <taxon>Neptunomonas</taxon>
    </lineage>
</organism>
<sequence length="164" mass="17601">MSHPFDALSFGNGAKFIFTACPGTQDEDLVASLTTLKAVGTSAVVSLLSDTEIGVLGVTGLGEEISRQGLAWYQLPIEDDCAPGDDFFEAFALVKTELLDKMNRGETIVIHCKGGSGRTGLMAAILLLENGDSWSDIIAQVQSLRPKALTLPHHLNFIHTHYSI</sequence>
<dbReference type="SMART" id="SM00404">
    <property type="entry name" value="PTPc_motif"/>
    <property type="match status" value="1"/>
</dbReference>
<dbReference type="AlphaFoldDB" id="A0A1N7NTW5"/>